<evidence type="ECO:0000313" key="1">
    <source>
        <dbReference type="EMBL" id="OGD40611.1"/>
    </source>
</evidence>
<gene>
    <name evidence="1" type="ORF">A3I30_01145</name>
</gene>
<dbReference type="AlphaFoldDB" id="A0A1F5CCM0"/>
<organism evidence="1 2">
    <name type="scientific">Candidatus Azambacteria bacterium RIFCSPLOWO2_02_FULL_44_14</name>
    <dbReference type="NCBI Taxonomy" id="1797306"/>
    <lineage>
        <taxon>Bacteria</taxon>
        <taxon>Candidatus Azamiibacteriota</taxon>
    </lineage>
</organism>
<dbReference type="PANTHER" id="PTHR42307">
    <property type="entry name" value="PUP DEAMIDASE/DEPUPYLASE"/>
    <property type="match status" value="1"/>
</dbReference>
<sequence length="553" mass="63638">MFFEILIRQPEEFCVDRRIVGEEIEYSKVLRVKDSEGKYVYREADDEFMRQIFKQIVEPEHPLQHVQDGFFMGNGGQIRLEPSGQHVEINTPECLTLRDIVAQDKATELTALRLTAAIKTKFNTDVVFHKKNSDFQSIFSIEDRIVLTAGNTRGCHENYCVESELISEIQTAYQKTINPSSFPGYEQLSLRHLLLFMETRQILSGGGGLKRLARKNGQSEIIYCVSPRALHTHLNFGRSTTVDETRGIINAGRANEALADPHRFGRLHIDSGDANMAEVSTFLKFGTTSAVLEMIENKCWDETLLGEDPDYNASLFRAISRDLTCRSIPIRLTNGDIYGAIDIQKLFAKRWKEYVKTLGFPEEKARLSELWLEALRCLETDDPKAGRLLDWKIKLQFFKKYCKKKSLPIEHERIATLDLEYHNPDLQNGIYNRLKNRGLVERLIYDRDIENAILIPPQNTRARLRRHLFDIFTALDVKFSVRWDFIGFKSERFSEFEFQSTTPIDLLDPFVYSVESLDITKKEKIIVELLETVKRKHDETRVGGSDHGGAEAG</sequence>
<reference evidence="1 2" key="1">
    <citation type="journal article" date="2016" name="Nat. Commun.">
        <title>Thousands of microbial genomes shed light on interconnected biogeochemical processes in an aquifer system.</title>
        <authorList>
            <person name="Anantharaman K."/>
            <person name="Brown C.T."/>
            <person name="Hug L.A."/>
            <person name="Sharon I."/>
            <person name="Castelle C.J."/>
            <person name="Probst A.J."/>
            <person name="Thomas B.C."/>
            <person name="Singh A."/>
            <person name="Wilkins M.J."/>
            <person name="Karaoz U."/>
            <person name="Brodie E.L."/>
            <person name="Williams K.H."/>
            <person name="Hubbard S.S."/>
            <person name="Banfield J.F."/>
        </authorList>
    </citation>
    <scope>NUCLEOTIDE SEQUENCE [LARGE SCALE GENOMIC DNA]</scope>
</reference>
<dbReference type="Pfam" id="PF03136">
    <property type="entry name" value="Pup_ligase"/>
    <property type="match status" value="1"/>
</dbReference>
<dbReference type="GO" id="GO:0070490">
    <property type="term" value="P:protein pupylation"/>
    <property type="evidence" value="ECO:0007669"/>
    <property type="project" value="TreeGrafter"/>
</dbReference>
<dbReference type="EMBL" id="MEYV01000004">
    <property type="protein sequence ID" value="OGD40611.1"/>
    <property type="molecule type" value="Genomic_DNA"/>
</dbReference>
<evidence type="ECO:0000313" key="2">
    <source>
        <dbReference type="Proteomes" id="UP000177197"/>
    </source>
</evidence>
<dbReference type="Proteomes" id="UP000177197">
    <property type="component" value="Unassembled WGS sequence"/>
</dbReference>
<protein>
    <recommendedName>
        <fullName evidence="3">Pup--protein ligase</fullName>
    </recommendedName>
</protein>
<evidence type="ECO:0008006" key="3">
    <source>
        <dbReference type="Google" id="ProtNLM"/>
    </source>
</evidence>
<dbReference type="GO" id="GO:0005524">
    <property type="term" value="F:ATP binding"/>
    <property type="evidence" value="ECO:0007669"/>
    <property type="project" value="TreeGrafter"/>
</dbReference>
<dbReference type="GO" id="GO:0010498">
    <property type="term" value="P:proteasomal protein catabolic process"/>
    <property type="evidence" value="ECO:0007669"/>
    <property type="project" value="InterPro"/>
</dbReference>
<accession>A0A1F5CCM0</accession>
<dbReference type="PANTHER" id="PTHR42307:SF2">
    <property type="entry name" value="PUP DEAMIDASE_DEPUPYLASE"/>
    <property type="match status" value="1"/>
</dbReference>
<comment type="caution">
    <text evidence="1">The sequence shown here is derived from an EMBL/GenBank/DDBJ whole genome shotgun (WGS) entry which is preliminary data.</text>
</comment>
<proteinExistence type="predicted"/>
<dbReference type="InterPro" id="IPR004347">
    <property type="entry name" value="Pup_ligase/deamidase"/>
</dbReference>
<name>A0A1F5CCM0_9BACT</name>
<dbReference type="GO" id="GO:0019941">
    <property type="term" value="P:modification-dependent protein catabolic process"/>
    <property type="evidence" value="ECO:0007669"/>
    <property type="project" value="InterPro"/>
</dbReference>